<evidence type="ECO:0008006" key="3">
    <source>
        <dbReference type="Google" id="ProtNLM"/>
    </source>
</evidence>
<sequence>MKATREDIQRAMNARVTDWIYQAEVEYEPRPATAAYTAELSPDDLAWLFEEAERRNVSPSTVIQDLVSQARERSTPR</sequence>
<dbReference type="Proteomes" id="UP000198605">
    <property type="component" value="Unassembled WGS sequence"/>
</dbReference>
<gene>
    <name evidence="1" type="ORF">GA0070603_4166</name>
</gene>
<evidence type="ECO:0000313" key="2">
    <source>
        <dbReference type="Proteomes" id="UP000198605"/>
    </source>
</evidence>
<reference evidence="2" key="1">
    <citation type="submission" date="2016-06" db="EMBL/GenBank/DDBJ databases">
        <authorList>
            <person name="Varghese N."/>
            <person name="Submissions Spin"/>
        </authorList>
    </citation>
    <scope>NUCLEOTIDE SEQUENCE [LARGE SCALE GENOMIC DNA]</scope>
    <source>
        <strain evidence="2">DSM 44151</strain>
    </source>
</reference>
<accession>A0A1C6VJD8</accession>
<dbReference type="EMBL" id="FMIB01000002">
    <property type="protein sequence ID" value="SCL66327.1"/>
    <property type="molecule type" value="Genomic_DNA"/>
</dbReference>
<proteinExistence type="predicted"/>
<keyword evidence="2" id="KW-1185">Reference proteome</keyword>
<organism evidence="1 2">
    <name type="scientific">Micromonospora chersina</name>
    <dbReference type="NCBI Taxonomy" id="47854"/>
    <lineage>
        <taxon>Bacteria</taxon>
        <taxon>Bacillati</taxon>
        <taxon>Actinomycetota</taxon>
        <taxon>Actinomycetes</taxon>
        <taxon>Micromonosporales</taxon>
        <taxon>Micromonosporaceae</taxon>
        <taxon>Micromonospora</taxon>
    </lineage>
</organism>
<protein>
    <recommendedName>
        <fullName evidence="3">Ribbon-helix-helix protein, copG family</fullName>
    </recommendedName>
</protein>
<evidence type="ECO:0000313" key="1">
    <source>
        <dbReference type="EMBL" id="SCL66327.1"/>
    </source>
</evidence>
<dbReference type="AlphaFoldDB" id="A0A1C6VJD8"/>
<name>A0A1C6VJD8_9ACTN</name>